<dbReference type="Proteomes" id="UP000252770">
    <property type="component" value="Unassembled WGS sequence"/>
</dbReference>
<evidence type="ECO:0000313" key="3">
    <source>
        <dbReference type="EMBL" id="RCK68752.1"/>
    </source>
</evidence>
<protein>
    <submittedName>
        <fullName evidence="3">Carbohydrate ABC transporter substrate-binding protein</fullName>
    </submittedName>
</protein>
<evidence type="ECO:0000256" key="2">
    <source>
        <dbReference type="ARBA" id="ARBA00022448"/>
    </source>
</evidence>
<evidence type="ECO:0000313" key="4">
    <source>
        <dbReference type="Proteomes" id="UP000252770"/>
    </source>
</evidence>
<dbReference type="PANTHER" id="PTHR43649">
    <property type="entry name" value="ARABINOSE-BINDING PROTEIN-RELATED"/>
    <property type="match status" value="1"/>
</dbReference>
<evidence type="ECO:0000256" key="1">
    <source>
        <dbReference type="ARBA" id="ARBA00008520"/>
    </source>
</evidence>
<dbReference type="EMBL" id="QOUI01000009">
    <property type="protein sequence ID" value="RCK68752.1"/>
    <property type="molecule type" value="Genomic_DNA"/>
</dbReference>
<dbReference type="SUPFAM" id="SSF53850">
    <property type="entry name" value="Periplasmic binding protein-like II"/>
    <property type="match status" value="1"/>
</dbReference>
<dbReference type="InterPro" id="IPR006059">
    <property type="entry name" value="SBP"/>
</dbReference>
<name>A0A367YUQ5_9ACTN</name>
<dbReference type="PANTHER" id="PTHR43649:SF29">
    <property type="entry name" value="OSMOPROTECTIVE COMPOUNDS-BINDING PROTEIN GGTB"/>
    <property type="match status" value="1"/>
</dbReference>
<keyword evidence="4" id="KW-1185">Reference proteome</keyword>
<dbReference type="AlphaFoldDB" id="A0A367YUQ5"/>
<reference evidence="3 4" key="1">
    <citation type="submission" date="2018-07" db="EMBL/GenBank/DDBJ databases">
        <title>Desertimonas flava gen. nov. sp. nov.</title>
        <authorList>
            <person name="Liu S."/>
        </authorList>
    </citation>
    <scope>NUCLEOTIDE SEQUENCE [LARGE SCALE GENOMIC DNA]</scope>
    <source>
        <strain evidence="3 4">16Sb5-5</strain>
    </source>
</reference>
<comment type="similarity">
    <text evidence="1">Belongs to the bacterial solute-binding protein 1 family.</text>
</comment>
<dbReference type="InterPro" id="IPR050490">
    <property type="entry name" value="Bact_solute-bd_prot1"/>
</dbReference>
<organism evidence="3 4">
    <name type="scientific">Desertihabitans brevis</name>
    <dbReference type="NCBI Taxonomy" id="2268447"/>
    <lineage>
        <taxon>Bacteria</taxon>
        <taxon>Bacillati</taxon>
        <taxon>Actinomycetota</taxon>
        <taxon>Actinomycetes</taxon>
        <taxon>Propionibacteriales</taxon>
        <taxon>Propionibacteriaceae</taxon>
        <taxon>Desertihabitans</taxon>
    </lineage>
</organism>
<dbReference type="Pfam" id="PF01547">
    <property type="entry name" value="SBP_bac_1"/>
    <property type="match status" value="1"/>
</dbReference>
<sequence length="440" mass="46048">MSKHSENPTRGTRTARTAAATLVLATTLAGCGFVNTGGGDGSDGGTNGTSGTVTAYVNTEQSAGLAPLVEAFEQETGSTVDVSSATTDELNQQLRVQLTSGTAADLIRVSPGSSSPVAAGVLGRADELADLSDAGWVAELSEDTRSLAEVEGEVVAFPVSRNAIVMAYNREVFERAGVEVPTTWSELLTACEQLSAAGVTPISTPFQGGIYLQFWVYALAATLVYAENPEIDAQMAAGETSFVSDARWNETFARIAQLNDAGYFSDGMLGIPPDQGLQSVATGESAMVLLVSAGLPQLYGYAEGGEEAFDVFALPANEDASSTHVAIAPDFLAVNAEAENPEGARAFLDFLARPENVEAYADEMGVLPGLAVDAELSSDALEPIMPMFDSGRTAGYANYLWPNGDVQQTMLQSGQEWLDGTIDTPALLEQMDAEYARGTS</sequence>
<dbReference type="RefSeq" id="WP_114127378.1">
    <property type="nucleotide sequence ID" value="NZ_QOUI01000009.1"/>
</dbReference>
<accession>A0A367YUQ5</accession>
<proteinExistence type="inferred from homology"/>
<dbReference type="PROSITE" id="PS51257">
    <property type="entry name" value="PROKAR_LIPOPROTEIN"/>
    <property type="match status" value="1"/>
</dbReference>
<dbReference type="Gene3D" id="3.40.190.10">
    <property type="entry name" value="Periplasmic binding protein-like II"/>
    <property type="match status" value="2"/>
</dbReference>
<comment type="caution">
    <text evidence="3">The sequence shown here is derived from an EMBL/GenBank/DDBJ whole genome shotgun (WGS) entry which is preliminary data.</text>
</comment>
<gene>
    <name evidence="3" type="ORF">DT076_14305</name>
</gene>
<keyword evidence="2" id="KW-0813">Transport</keyword>